<feature type="region of interest" description="Disordered" evidence="13">
    <location>
        <begin position="20"/>
        <end position="44"/>
    </location>
</feature>
<evidence type="ECO:0000256" key="1">
    <source>
        <dbReference type="ARBA" id="ARBA00000085"/>
    </source>
</evidence>
<evidence type="ECO:0000313" key="19">
    <source>
        <dbReference type="Proteomes" id="UP000014254"/>
    </source>
</evidence>
<dbReference type="Gene3D" id="3.30.565.10">
    <property type="entry name" value="Histidine kinase-like ATPase, C-terminal domain"/>
    <property type="match status" value="1"/>
</dbReference>
<dbReference type="InterPro" id="IPR036890">
    <property type="entry name" value="HATPase_C_sf"/>
</dbReference>
<dbReference type="GO" id="GO:0005886">
    <property type="term" value="C:plasma membrane"/>
    <property type="evidence" value="ECO:0007669"/>
    <property type="project" value="TreeGrafter"/>
</dbReference>
<dbReference type="PANTHER" id="PTHR43047:SF72">
    <property type="entry name" value="OSMOSENSING HISTIDINE PROTEIN KINASE SLN1"/>
    <property type="match status" value="1"/>
</dbReference>
<dbReference type="SMART" id="SM00448">
    <property type="entry name" value="REC"/>
    <property type="match status" value="1"/>
</dbReference>
<evidence type="ECO:0000259" key="14">
    <source>
        <dbReference type="PROSITE" id="PS50109"/>
    </source>
</evidence>
<dbReference type="NCBIfam" id="TIGR00229">
    <property type="entry name" value="sensory_box"/>
    <property type="match status" value="1"/>
</dbReference>
<dbReference type="CDD" id="cd17546">
    <property type="entry name" value="REC_hyHK_CKI1_RcsC-like"/>
    <property type="match status" value="1"/>
</dbReference>
<dbReference type="Proteomes" id="UP000014254">
    <property type="component" value="Unassembled WGS sequence"/>
</dbReference>
<comment type="subcellular location">
    <subcellularLocation>
        <location evidence="2">Cytoplasm</location>
    </subcellularLocation>
</comment>
<feature type="region of interest" description="Disordered" evidence="13">
    <location>
        <begin position="574"/>
        <end position="609"/>
    </location>
</feature>
<dbReference type="PROSITE" id="PS50109">
    <property type="entry name" value="HIS_KIN"/>
    <property type="match status" value="1"/>
</dbReference>
<evidence type="ECO:0000256" key="11">
    <source>
        <dbReference type="ARBA" id="ARBA00054109"/>
    </source>
</evidence>
<dbReference type="VEuPathDB" id="FungiDB:HMPREF1544_02417"/>
<feature type="region of interest" description="Disordered" evidence="13">
    <location>
        <begin position="1533"/>
        <end position="1557"/>
    </location>
</feature>
<dbReference type="SMART" id="SM00086">
    <property type="entry name" value="PAC"/>
    <property type="match status" value="2"/>
</dbReference>
<dbReference type="eggNOG" id="KOG0519">
    <property type="taxonomic scope" value="Eukaryota"/>
</dbReference>
<dbReference type="InterPro" id="IPR005467">
    <property type="entry name" value="His_kinase_dom"/>
</dbReference>
<evidence type="ECO:0000256" key="8">
    <source>
        <dbReference type="ARBA" id="ARBA00022777"/>
    </source>
</evidence>
<dbReference type="GO" id="GO:0005737">
    <property type="term" value="C:cytoplasm"/>
    <property type="evidence" value="ECO:0007669"/>
    <property type="project" value="UniProtKB-SubCell"/>
</dbReference>
<protein>
    <recommendedName>
        <fullName evidence="3">histidine kinase</fullName>
        <ecNumber evidence="3">2.7.13.3</ecNumber>
    </recommendedName>
</protein>
<dbReference type="GO" id="GO:0005524">
    <property type="term" value="F:ATP binding"/>
    <property type="evidence" value="ECO:0007669"/>
    <property type="project" value="UniProtKB-KW"/>
</dbReference>
<feature type="compositionally biased region" description="Polar residues" evidence="13">
    <location>
        <begin position="1350"/>
        <end position="1366"/>
    </location>
</feature>
<proteinExistence type="predicted"/>
<keyword evidence="19" id="KW-1185">Reference proteome</keyword>
<feature type="domain" description="Histidine kinase" evidence="14">
    <location>
        <begin position="1124"/>
        <end position="1347"/>
    </location>
</feature>
<dbReference type="CDD" id="cd00130">
    <property type="entry name" value="PAS"/>
    <property type="match status" value="2"/>
</dbReference>
<gene>
    <name evidence="18" type="ORF">HMPREF1544_02417</name>
</gene>
<dbReference type="PROSITE" id="PS50113">
    <property type="entry name" value="PAC"/>
    <property type="match status" value="1"/>
</dbReference>
<feature type="domain" description="PAC" evidence="17">
    <location>
        <begin position="920"/>
        <end position="972"/>
    </location>
</feature>
<dbReference type="PROSITE" id="PS50110">
    <property type="entry name" value="RESPONSE_REGULATORY"/>
    <property type="match status" value="1"/>
</dbReference>
<dbReference type="InterPro" id="IPR035965">
    <property type="entry name" value="PAS-like_dom_sf"/>
</dbReference>
<evidence type="ECO:0000256" key="10">
    <source>
        <dbReference type="ARBA" id="ARBA00023012"/>
    </source>
</evidence>
<feature type="region of interest" description="Disordered" evidence="13">
    <location>
        <begin position="473"/>
        <end position="556"/>
    </location>
</feature>
<dbReference type="InterPro" id="IPR011006">
    <property type="entry name" value="CheY-like_superfamily"/>
</dbReference>
<dbReference type="SUPFAM" id="SSF47384">
    <property type="entry name" value="Homodimeric domain of signal transducing histidine kinase"/>
    <property type="match status" value="1"/>
</dbReference>
<dbReference type="GO" id="GO:0009365">
    <property type="term" value="C:protein histidine kinase complex"/>
    <property type="evidence" value="ECO:0007669"/>
    <property type="project" value="UniProtKB-ARBA"/>
</dbReference>
<dbReference type="CDD" id="cd00082">
    <property type="entry name" value="HisKA"/>
    <property type="match status" value="1"/>
</dbReference>
<dbReference type="OMA" id="MDYVHTI"/>
<dbReference type="InParanoid" id="S2K5K5"/>
<dbReference type="Pfam" id="PF00072">
    <property type="entry name" value="Response_reg"/>
    <property type="match status" value="1"/>
</dbReference>
<organism evidence="18 19">
    <name type="scientific">Mucor circinelloides f. circinelloides (strain 1006PhL)</name>
    <name type="common">Mucormycosis agent</name>
    <name type="synonym">Calyptromyces circinelloides</name>
    <dbReference type="NCBI Taxonomy" id="1220926"/>
    <lineage>
        <taxon>Eukaryota</taxon>
        <taxon>Fungi</taxon>
        <taxon>Fungi incertae sedis</taxon>
        <taxon>Mucoromycota</taxon>
        <taxon>Mucoromycotina</taxon>
        <taxon>Mucoromycetes</taxon>
        <taxon>Mucorales</taxon>
        <taxon>Mucorineae</taxon>
        <taxon>Mucoraceae</taxon>
        <taxon>Mucor</taxon>
    </lineage>
</organism>
<dbReference type="InterPro" id="IPR001610">
    <property type="entry name" value="PAC"/>
</dbReference>
<comment type="function">
    <text evidence="11">Involved in the control of the SAPK-dependent transcriptional response to peroxide stress. Regulates sty1 activity.</text>
</comment>
<feature type="compositionally biased region" description="Polar residues" evidence="13">
    <location>
        <begin position="774"/>
        <end position="786"/>
    </location>
</feature>
<dbReference type="CDD" id="cd16922">
    <property type="entry name" value="HATPase_EvgS-ArcB-TorS-like"/>
    <property type="match status" value="1"/>
</dbReference>
<dbReference type="OrthoDB" id="303614at2759"/>
<dbReference type="InterPro" id="IPR036097">
    <property type="entry name" value="HisK_dim/P_sf"/>
</dbReference>
<dbReference type="InterPro" id="IPR000700">
    <property type="entry name" value="PAS-assoc_C"/>
</dbReference>
<dbReference type="SUPFAM" id="SSF52172">
    <property type="entry name" value="CheY-like"/>
    <property type="match status" value="1"/>
</dbReference>
<name>S2K5K5_MUCC1</name>
<dbReference type="Gene3D" id="1.10.287.130">
    <property type="match status" value="1"/>
</dbReference>
<evidence type="ECO:0000259" key="17">
    <source>
        <dbReference type="PROSITE" id="PS50113"/>
    </source>
</evidence>
<keyword evidence="8" id="KW-0418">Kinase</keyword>
<feature type="compositionally biased region" description="Basic residues" evidence="13">
    <location>
        <begin position="492"/>
        <end position="503"/>
    </location>
</feature>
<dbReference type="SMART" id="SM00388">
    <property type="entry name" value="HisKA"/>
    <property type="match status" value="1"/>
</dbReference>
<dbReference type="InterPro" id="IPR013655">
    <property type="entry name" value="PAS_fold_3"/>
</dbReference>
<feature type="compositionally biased region" description="Acidic residues" evidence="13">
    <location>
        <begin position="510"/>
        <end position="521"/>
    </location>
</feature>
<evidence type="ECO:0000256" key="13">
    <source>
        <dbReference type="SAM" id="MobiDB-lite"/>
    </source>
</evidence>
<dbReference type="PROSITE" id="PS50112">
    <property type="entry name" value="PAS"/>
    <property type="match status" value="2"/>
</dbReference>
<feature type="compositionally biased region" description="Basic residues" evidence="13">
    <location>
        <begin position="787"/>
        <end position="805"/>
    </location>
</feature>
<feature type="region of interest" description="Disordered" evidence="13">
    <location>
        <begin position="123"/>
        <end position="143"/>
    </location>
</feature>
<evidence type="ECO:0000256" key="3">
    <source>
        <dbReference type="ARBA" id="ARBA00012438"/>
    </source>
</evidence>
<dbReference type="InterPro" id="IPR003661">
    <property type="entry name" value="HisK_dim/P_dom"/>
</dbReference>
<dbReference type="Pfam" id="PF08447">
    <property type="entry name" value="PAS_3"/>
    <property type="match status" value="1"/>
</dbReference>
<feature type="region of interest" description="Disordered" evidence="13">
    <location>
        <begin position="1350"/>
        <end position="1376"/>
    </location>
</feature>
<dbReference type="SUPFAM" id="SSF55785">
    <property type="entry name" value="PYP-like sensor domain (PAS domain)"/>
    <property type="match status" value="2"/>
</dbReference>
<evidence type="ECO:0000256" key="5">
    <source>
        <dbReference type="ARBA" id="ARBA00022553"/>
    </source>
</evidence>
<evidence type="ECO:0000256" key="4">
    <source>
        <dbReference type="ARBA" id="ARBA00022490"/>
    </source>
</evidence>
<feature type="region of interest" description="Disordered" evidence="13">
    <location>
        <begin position="266"/>
        <end position="293"/>
    </location>
</feature>
<dbReference type="SMART" id="SM00387">
    <property type="entry name" value="HATPase_c"/>
    <property type="match status" value="1"/>
</dbReference>
<feature type="region of interest" description="Disordered" evidence="13">
    <location>
        <begin position="309"/>
        <end position="329"/>
    </location>
</feature>
<evidence type="ECO:0000256" key="12">
    <source>
        <dbReference type="PROSITE-ProRule" id="PRU00169"/>
    </source>
</evidence>
<dbReference type="Gene3D" id="3.40.50.2300">
    <property type="match status" value="1"/>
</dbReference>
<evidence type="ECO:0000313" key="18">
    <source>
        <dbReference type="EMBL" id="EPB90673.1"/>
    </source>
</evidence>
<dbReference type="GO" id="GO:0009927">
    <property type="term" value="F:histidine phosphotransfer kinase activity"/>
    <property type="evidence" value="ECO:0007669"/>
    <property type="project" value="TreeGrafter"/>
</dbReference>
<feature type="domain" description="Response regulatory" evidence="15">
    <location>
        <begin position="1751"/>
        <end position="1876"/>
    </location>
</feature>
<dbReference type="STRING" id="1220926.S2K5K5"/>
<dbReference type="InterPro" id="IPR004358">
    <property type="entry name" value="Sig_transdc_His_kin-like_C"/>
</dbReference>
<dbReference type="PANTHER" id="PTHR43047">
    <property type="entry name" value="TWO-COMPONENT HISTIDINE PROTEIN KINASE"/>
    <property type="match status" value="1"/>
</dbReference>
<dbReference type="GO" id="GO:1900745">
    <property type="term" value="P:positive regulation of p38MAPK cascade"/>
    <property type="evidence" value="ECO:0007669"/>
    <property type="project" value="UniProtKB-ARBA"/>
</dbReference>
<feature type="compositionally biased region" description="Low complexity" evidence="13">
    <location>
        <begin position="311"/>
        <end position="321"/>
    </location>
</feature>
<reference evidence="19" key="1">
    <citation type="submission" date="2013-05" db="EMBL/GenBank/DDBJ databases">
        <title>The Genome sequence of Mucor circinelloides f. circinelloides 1006PhL.</title>
        <authorList>
            <consortium name="The Broad Institute Genomics Platform"/>
            <person name="Cuomo C."/>
            <person name="Earl A."/>
            <person name="Findley K."/>
            <person name="Lee S.C."/>
            <person name="Walker B."/>
            <person name="Young S."/>
            <person name="Zeng Q."/>
            <person name="Gargeya S."/>
            <person name="Fitzgerald M."/>
            <person name="Haas B."/>
            <person name="Abouelleil A."/>
            <person name="Allen A.W."/>
            <person name="Alvarado L."/>
            <person name="Arachchi H.M."/>
            <person name="Berlin A.M."/>
            <person name="Chapman S.B."/>
            <person name="Gainer-Dewar J."/>
            <person name="Goldberg J."/>
            <person name="Griggs A."/>
            <person name="Gujja S."/>
            <person name="Hansen M."/>
            <person name="Howarth C."/>
            <person name="Imamovic A."/>
            <person name="Ireland A."/>
            <person name="Larimer J."/>
            <person name="McCowan C."/>
            <person name="Murphy C."/>
            <person name="Pearson M."/>
            <person name="Poon T.W."/>
            <person name="Priest M."/>
            <person name="Roberts A."/>
            <person name="Saif S."/>
            <person name="Shea T."/>
            <person name="Sisk P."/>
            <person name="Sykes S."/>
            <person name="Wortman J."/>
            <person name="Nusbaum C."/>
            <person name="Birren B."/>
        </authorList>
    </citation>
    <scope>NUCLEOTIDE SEQUENCE [LARGE SCALE GENOMIC DNA]</scope>
    <source>
        <strain evidence="19">1006PhL</strain>
    </source>
</reference>
<evidence type="ECO:0000256" key="7">
    <source>
        <dbReference type="ARBA" id="ARBA00022741"/>
    </source>
</evidence>
<dbReference type="InterPro" id="IPR003594">
    <property type="entry name" value="HATPase_dom"/>
</dbReference>
<keyword evidence="4" id="KW-0963">Cytoplasm</keyword>
<evidence type="ECO:0000256" key="6">
    <source>
        <dbReference type="ARBA" id="ARBA00022679"/>
    </source>
</evidence>
<feature type="region of interest" description="Disordered" evidence="13">
    <location>
        <begin position="396"/>
        <end position="423"/>
    </location>
</feature>
<feature type="region of interest" description="Disordered" evidence="13">
    <location>
        <begin position="773"/>
        <end position="833"/>
    </location>
</feature>
<keyword evidence="5 12" id="KW-0597">Phosphoprotein</keyword>
<comment type="catalytic activity">
    <reaction evidence="1">
        <text>ATP + protein L-histidine = ADP + protein N-phospho-L-histidine.</text>
        <dbReference type="EC" id="2.7.13.3"/>
    </reaction>
</comment>
<evidence type="ECO:0000256" key="2">
    <source>
        <dbReference type="ARBA" id="ARBA00004496"/>
    </source>
</evidence>
<dbReference type="GO" id="GO:0000155">
    <property type="term" value="F:phosphorelay sensor kinase activity"/>
    <property type="evidence" value="ECO:0007669"/>
    <property type="project" value="InterPro"/>
</dbReference>
<feature type="modified residue" description="4-aspartylphosphate" evidence="12">
    <location>
        <position position="1803"/>
    </location>
</feature>
<feature type="domain" description="PAS" evidence="16">
    <location>
        <begin position="979"/>
        <end position="1039"/>
    </location>
</feature>
<keyword evidence="7" id="KW-0547">Nucleotide-binding</keyword>
<keyword evidence="6" id="KW-0808">Transferase</keyword>
<dbReference type="Gene3D" id="3.30.450.20">
    <property type="entry name" value="PAS domain"/>
    <property type="match status" value="2"/>
</dbReference>
<dbReference type="InterPro" id="IPR000014">
    <property type="entry name" value="PAS"/>
</dbReference>
<dbReference type="SUPFAM" id="SSF55874">
    <property type="entry name" value="ATPase domain of HSP90 chaperone/DNA topoisomerase II/histidine kinase"/>
    <property type="match status" value="1"/>
</dbReference>
<dbReference type="PRINTS" id="PR00344">
    <property type="entry name" value="BCTRLSENSOR"/>
</dbReference>
<dbReference type="FunFam" id="3.30.565.10:FF:000010">
    <property type="entry name" value="Sensor histidine kinase RcsC"/>
    <property type="match status" value="1"/>
</dbReference>
<dbReference type="FunFam" id="3.30.450.20:FF:000099">
    <property type="entry name" value="Sensory box sensor histidine kinase"/>
    <property type="match status" value="1"/>
</dbReference>
<dbReference type="Pfam" id="PF00512">
    <property type="entry name" value="HisKA"/>
    <property type="match status" value="1"/>
</dbReference>
<feature type="compositionally biased region" description="Low complexity" evidence="13">
    <location>
        <begin position="584"/>
        <end position="609"/>
    </location>
</feature>
<feature type="domain" description="PAS" evidence="16">
    <location>
        <begin position="846"/>
        <end position="917"/>
    </location>
</feature>
<keyword evidence="9" id="KW-0067">ATP-binding</keyword>
<dbReference type="FunFam" id="1.10.287.130:FF:000002">
    <property type="entry name" value="Two-component osmosensing histidine kinase"/>
    <property type="match status" value="1"/>
</dbReference>
<feature type="compositionally biased region" description="Polar residues" evidence="13">
    <location>
        <begin position="473"/>
        <end position="488"/>
    </location>
</feature>
<accession>S2K5K5</accession>
<dbReference type="EMBL" id="KE123917">
    <property type="protein sequence ID" value="EPB90673.1"/>
    <property type="molecule type" value="Genomic_DNA"/>
</dbReference>
<dbReference type="EC" id="2.7.13.3" evidence="3"/>
<sequence length="1878" mass="209936">MNSDTSSSATSQYHAQLYSGQKQLQKRHQLQQEQKRQLSLPSQAAKPTSLNYKVLSFDAPNLYHTSLKLTTEIDIRAWWASLVKIFSGTSFHATRIALSIPQDPNDPFTGPWGLKAVYNKTGSISQEPDHVDNNSNEDLYSGTDDTREDETQFDYFLHSHSVHETCPRHVPWCFDRLQPFESEPEPLINNPSVSRILKRNAPVVLSREYRRKSSNRQFGSEDLGLEIFKRALMDGDKSRLKSNWSLPIITTPCFSKDESSEILVDGSNIETDDNGSSQHESNSHNELSSNANTPAANVTSTFLQDFDEYEQQQPSPWSQSPAPSPAIMDPEINPFFQSPPDIDDEAFNPVSPESYDNSSIPFPPPISNVHSIIHVPLFHPSDVIESTNHNTNYNTTITPNTTFHNSTTTTTTTNTHANRTQHNHPTPIAILSFLAPIVPYPPVLLSSIASLSPFIAASFTNANENAQYRKQGQFYNNRRNNKQANSDATRPKNYRKRSARSQKKQQSNSEDSDSNNEIDYDDFYKRQQQMADSTTTTPTAANSNERRPDHLGSMSNFTRSSLETVTEPLCNLSAPCTPIHPQEQEQQQQQHTTTTTTTDFSSPSSYDSAFSAPADVLHKGRLLLDEHDEKNDIIMPASQQRKRSSQTSIATAESTCSTAIFKERRHSNSNRSFKSLSPSSIAVMEGWGAVSPTTGLPISASIPPHNMCSDKNCLKHQKHKDKNDSFLDTEDEDDDDNEIFAKTTETDDSYMHQRDFNDNDSIDDISASLSTSINHLSSTPAQPSKSRSVRYRPRKKIKRRSRCKRQTSTGSRKQYDDDGFHYHQTHSTSNSRHRNAGVDRFLVAPKSSLLRLIIDGIPIHVFTCSTASGQVTWVNNRMLQYTGRSLKDHLGPKWLSHMHPDDQPECKKAWELAYEQGNGFAGEYRLRRFDGVYRCFLWRIVPLRDLKGKIMHWFGTCTDVHDQHVAKESNLRQVEIESNERKYRLLAEAIPQIVFTFSPGAGLTYTNGKWSQYSGKSFDQTMGLGFMSGVHPEDRAKLQLPDLPALPNRAGVSWQSEIRLMSVNEEYKWFLVKCVSVDELETGDVRWFGTCTDINDHKLLEKKLKEAHDAAQRSTESKTRFLSNMSHEIRTPLIGITGMLNFLLDTELTAEQMDYVHTIQQSAESLLVVINDILDLSKVEAGMMKLEWEPFSLVTMIEDANELLSTLAIQKDLELSFWVDDDVPDVVVGDRVRLRQVMLNLIGNAIKFTAEGEVFTKCTVQRCDKDESELTLLFEVVDTGAGFDAMEESVMFKPFSQVDSSSTRKHGGSGLGLVISRQLIELHGGVMKCRSQKGKGSTFFFTVKFGIPTSQTKPLPQTPQNESSSDPFFRSNGYGNNNTAQAIVESSADEKNLSPLPFVNKNNKSQDKPTNIPSIMTASEKHGESTPADILQDVLMTKAASMQLKPPPIRNNNMTSTTTTTTTTAAAAAAAVAAAATAATNIGNKVMLNTLPATSGVSSTLVENDTTHNKSNTSTLSLIATDKVKLCEPRIPTIGSGPGSLSTSPVIQPPRTPTSSSPLRALIVSQWEHSRESMEKHVKSILGNNINSECGINSHVSHYQVDTLTNQIEATERLTDPHTPAYDYIMINLPSEQQILSLTRAICGSLQQQKASVLVVTTPMQRSLITESAKGREDQVIPHTCGFVFKPLKRTKLRWYFGVRQQETKYGMQLNGTYGPNSSAVSTPDTPYRKAASQKEVFRRMAADVGGKGFRVLLVEDNLVNQKVLTRYLTRVGLNVDVAVHGGECIELFHKHPKDYYCLILCDLFMPVKDGYETTREIREWEKQHLAPNEKPKPIVALSANVMSDVANKCLECGFSTYISKPVNFATLSDVIRGYLLN</sequence>
<dbReference type="InterPro" id="IPR001789">
    <property type="entry name" value="Sig_transdc_resp-reg_receiver"/>
</dbReference>
<dbReference type="SMART" id="SM00091">
    <property type="entry name" value="PAS"/>
    <property type="match status" value="2"/>
</dbReference>
<evidence type="ECO:0000256" key="9">
    <source>
        <dbReference type="ARBA" id="ARBA00022840"/>
    </source>
</evidence>
<dbReference type="Pfam" id="PF02518">
    <property type="entry name" value="HATPase_c"/>
    <property type="match status" value="1"/>
</dbReference>
<keyword evidence="10" id="KW-0902">Two-component regulatory system</keyword>
<feature type="compositionally biased region" description="Low complexity" evidence="13">
    <location>
        <begin position="274"/>
        <end position="292"/>
    </location>
</feature>
<evidence type="ECO:0000259" key="16">
    <source>
        <dbReference type="PROSITE" id="PS50112"/>
    </source>
</evidence>
<evidence type="ECO:0000259" key="15">
    <source>
        <dbReference type="PROSITE" id="PS50110"/>
    </source>
</evidence>